<accession>A0A081C484</accession>
<dbReference type="GO" id="GO:0003924">
    <property type="term" value="F:GTPase activity"/>
    <property type="evidence" value="ECO:0007669"/>
    <property type="project" value="InterPro"/>
</dbReference>
<dbReference type="InterPro" id="IPR050100">
    <property type="entry name" value="TRAFAC_GTPase_members"/>
</dbReference>
<evidence type="ECO:0000259" key="3">
    <source>
        <dbReference type="Pfam" id="PF00009"/>
    </source>
</evidence>
<feature type="domain" description="Tr-type G" evidence="3">
    <location>
        <begin position="8"/>
        <end position="224"/>
    </location>
</feature>
<keyword evidence="1" id="KW-0547">Nucleotide-binding</keyword>
<reference evidence="4" key="1">
    <citation type="journal article" date="2015" name="PeerJ">
        <title>First genomic representation of candidate bacterial phylum KSB3 points to enhanced environmental sensing as a trigger of wastewater bulking.</title>
        <authorList>
            <person name="Sekiguchi Y."/>
            <person name="Ohashi A."/>
            <person name="Parks D.H."/>
            <person name="Yamauchi T."/>
            <person name="Tyson G.W."/>
            <person name="Hugenholtz P."/>
        </authorList>
    </citation>
    <scope>NUCLEOTIDE SEQUENCE [LARGE SCALE GENOMIC DNA]</scope>
</reference>
<organism evidence="4">
    <name type="scientific">Vecturithrix granuli</name>
    <dbReference type="NCBI Taxonomy" id="1499967"/>
    <lineage>
        <taxon>Bacteria</taxon>
        <taxon>Candidatus Moduliflexota</taxon>
        <taxon>Candidatus Vecturitrichia</taxon>
        <taxon>Candidatus Vecturitrichales</taxon>
        <taxon>Candidatus Vecturitrichaceae</taxon>
        <taxon>Candidatus Vecturithrix</taxon>
    </lineage>
</organism>
<dbReference type="InterPro" id="IPR027417">
    <property type="entry name" value="P-loop_NTPase"/>
</dbReference>
<dbReference type="AlphaFoldDB" id="A0A081C484"/>
<dbReference type="HOGENOM" id="CLU_463579_0_0_0"/>
<dbReference type="GO" id="GO:0005525">
    <property type="term" value="F:GTP binding"/>
    <property type="evidence" value="ECO:0007669"/>
    <property type="project" value="UniProtKB-KW"/>
</dbReference>
<evidence type="ECO:0000313" key="4">
    <source>
        <dbReference type="EMBL" id="GAK59389.1"/>
    </source>
</evidence>
<dbReference type="eggNOG" id="COG5256">
    <property type="taxonomic scope" value="Bacteria"/>
</dbReference>
<name>A0A081C484_VECG1</name>
<keyword evidence="4" id="KW-0648">Protein biosynthesis</keyword>
<keyword evidence="5" id="KW-1185">Reference proteome</keyword>
<proteinExistence type="predicted"/>
<keyword evidence="4" id="KW-0251">Elongation factor</keyword>
<dbReference type="Pfam" id="PF00009">
    <property type="entry name" value="GTP_EFTU"/>
    <property type="match status" value="1"/>
</dbReference>
<keyword evidence="2" id="KW-0342">GTP-binding</keyword>
<dbReference type="STRING" id="1499967.U27_06373"/>
<dbReference type="GO" id="GO:0003746">
    <property type="term" value="F:translation elongation factor activity"/>
    <property type="evidence" value="ECO:0007669"/>
    <property type="project" value="UniProtKB-KW"/>
</dbReference>
<evidence type="ECO:0000256" key="2">
    <source>
        <dbReference type="ARBA" id="ARBA00023134"/>
    </source>
</evidence>
<dbReference type="Gene3D" id="2.40.30.10">
    <property type="entry name" value="Translation factors"/>
    <property type="match status" value="1"/>
</dbReference>
<dbReference type="Gene3D" id="3.40.50.300">
    <property type="entry name" value="P-loop containing nucleotide triphosphate hydrolases"/>
    <property type="match status" value="1"/>
</dbReference>
<dbReference type="InterPro" id="IPR000795">
    <property type="entry name" value="T_Tr_GTP-bd_dom"/>
</dbReference>
<sequence>MQNIPIRITSMGPADFGKSTLFGYIILHHLNDPNYWKQIAAWEQEKPDWYRKDRIYTYLFDKIQDERKGHLSQEGKRKFEGASIVPTYIECTIGEKTYLFIDVPGHEKFISNATTGIFQAQAAVLVLAANDLEPLLDMIQEINRYYDNQGTLVQHVRNSRFWNICFYPILVRTYGFQQLIVVISKMDLVQYDQLVYELSVEELRPFLAWFSDLPQQAIHVIPTSIQVEARSDMNVIHAVPSEHPMSWYQGPTVVEQIAQIPALQPSKGPLLIPVEEMYLKRVPGSPCIVTGRIIRGTLSKDQEIQISPLCDPAKEFHDTEKLRGRVKHVRQRDQKAQLPWIGKIPLESPAQDQQFEAGHIIGLTFHPHGKTKYSPEKYPLYFRKGCIITNAGDAVISGNVVMAELFVPIYSRKIAEGQQWLVYLYGQKKGDALVLSVCPREEQLREDEKEIGDVVEVELLLGFPVDYPGVNGIIDADVQDVVLRQNTSFCGGRVLRLYFIERCEMMLTYTPETFPEKEEILTPFQRFYHLAKLHTLPDIFTSVQDRWHIVMPHPTSEEMSLLYHTVKKMKPGPGAYSIELFPKYQTYE</sequence>
<dbReference type="PANTHER" id="PTHR23115">
    <property type="entry name" value="TRANSLATION FACTOR"/>
    <property type="match status" value="1"/>
</dbReference>
<evidence type="ECO:0000256" key="1">
    <source>
        <dbReference type="ARBA" id="ARBA00022741"/>
    </source>
</evidence>
<dbReference type="SUPFAM" id="SSF52540">
    <property type="entry name" value="P-loop containing nucleoside triphosphate hydrolases"/>
    <property type="match status" value="1"/>
</dbReference>
<gene>
    <name evidence="4" type="ORF">U27_06373</name>
</gene>
<dbReference type="Proteomes" id="UP000030661">
    <property type="component" value="Unassembled WGS sequence"/>
</dbReference>
<protein>
    <submittedName>
        <fullName evidence="4">Elongation factor 1-alpha</fullName>
    </submittedName>
</protein>
<dbReference type="EMBL" id="DF820470">
    <property type="protein sequence ID" value="GAK59389.1"/>
    <property type="molecule type" value="Genomic_DNA"/>
</dbReference>
<evidence type="ECO:0000313" key="5">
    <source>
        <dbReference type="Proteomes" id="UP000030661"/>
    </source>
</evidence>